<reference evidence="1 2" key="1">
    <citation type="journal article" date="2011" name="J. Bacteriol.">
        <title>Genome sequence of the plant-pathogenic bacterium Dickeya dadantii 3937.</title>
        <authorList>
            <person name="Glasner J.D."/>
            <person name="Yang C.H."/>
            <person name="Reverchon S."/>
            <person name="Hugouvieux-Cotte-Pattat N."/>
            <person name="Condemine G."/>
            <person name="Bohin J.P."/>
            <person name="Van Gijsegem F."/>
            <person name="Yang S."/>
            <person name="Franza T."/>
            <person name="Expert D."/>
            <person name="Plunkett G. III"/>
            <person name="San Francisco M.J."/>
            <person name="Charkowski A.O."/>
            <person name="Py B."/>
            <person name="Bell K."/>
            <person name="Rauscher L."/>
            <person name="Rodriguez-Palenzuela P."/>
            <person name="Toussaint A."/>
            <person name="Holeva M.C."/>
            <person name="He S.Y."/>
            <person name="Douet V."/>
            <person name="Boccara M."/>
            <person name="Blanco C."/>
            <person name="Toth I."/>
            <person name="Anderson B.D."/>
            <person name="Biehl B.S."/>
            <person name="Mau B."/>
            <person name="Flynn S.M."/>
            <person name="Barras F."/>
            <person name="Lindeberg M."/>
            <person name="Birch P.R."/>
            <person name="Tsuyumu S."/>
            <person name="Shi X."/>
            <person name="Hibbing M."/>
            <person name="Yap M.N."/>
            <person name="Carpentier M."/>
            <person name="Dassa E."/>
            <person name="Umehara M."/>
            <person name="Kim J.F."/>
            <person name="Rusch M."/>
            <person name="Soni P."/>
            <person name="Mayhew G.F."/>
            <person name="Fouts D.E."/>
            <person name="Gill S.R."/>
            <person name="Blattner F.R."/>
            <person name="Keen N.T."/>
            <person name="Perna N.T."/>
        </authorList>
    </citation>
    <scope>NUCLEOTIDE SEQUENCE [LARGE SCALE GENOMIC DNA]</scope>
    <source>
        <strain evidence="1 2">3937</strain>
    </source>
</reference>
<dbReference type="KEGG" id="ddd:Dda3937_01270"/>
<dbReference type="RefSeq" id="WP_013316072.1">
    <property type="nucleotide sequence ID" value="NC_014500.1"/>
</dbReference>
<dbReference type="eggNOG" id="ENOG502Z880">
    <property type="taxonomic scope" value="Bacteria"/>
</dbReference>
<protein>
    <submittedName>
        <fullName evidence="1">Putative cytoplasmic protein</fullName>
    </submittedName>
</protein>
<evidence type="ECO:0000313" key="2">
    <source>
        <dbReference type="Proteomes" id="UP000006859"/>
    </source>
</evidence>
<dbReference type="NCBIfam" id="TIGR02547">
    <property type="entry name" value="casA_cse1"/>
    <property type="match status" value="1"/>
</dbReference>
<dbReference type="PATRIC" id="fig|198628.6.peg.388"/>
<keyword evidence="2" id="KW-1185">Reference proteome</keyword>
<name>E0SI75_DICD3</name>
<proteinExistence type="predicted"/>
<dbReference type="OrthoDB" id="5392377at2"/>
<dbReference type="HOGENOM" id="CLU_039818_0_0_6"/>
<organism evidence="1 2">
    <name type="scientific">Dickeya dadantii (strain 3937)</name>
    <name type="common">Erwinia chrysanthemi (strain 3937)</name>
    <dbReference type="NCBI Taxonomy" id="198628"/>
    <lineage>
        <taxon>Bacteria</taxon>
        <taxon>Pseudomonadati</taxon>
        <taxon>Pseudomonadota</taxon>
        <taxon>Gammaproteobacteria</taxon>
        <taxon>Enterobacterales</taxon>
        <taxon>Pectobacteriaceae</taxon>
        <taxon>Dickeya</taxon>
    </lineage>
</organism>
<dbReference type="EMBL" id="CP002038">
    <property type="protein sequence ID" value="ADM96589.1"/>
    <property type="molecule type" value="Genomic_DNA"/>
</dbReference>
<dbReference type="AlphaFoldDB" id="E0SI75"/>
<dbReference type="InterPro" id="IPR013381">
    <property type="entry name" value="CRISPR-assoc_prot_Cse1"/>
</dbReference>
<evidence type="ECO:0000313" key="1">
    <source>
        <dbReference type="EMBL" id="ADM96589.1"/>
    </source>
</evidence>
<dbReference type="Pfam" id="PF09481">
    <property type="entry name" value="CRISPR_Cse1"/>
    <property type="match status" value="1"/>
</dbReference>
<accession>E0SI75</accession>
<gene>
    <name evidence="1" type="ordered locus">Dda3937_01270</name>
</gene>
<dbReference type="STRING" id="198628.Dda3937_01270"/>
<sequence length="502" mass="55539">MFSLIDTPWLPVVGADGHRTRISPRQLVNDDIIDLACPRPDLQGAAWQLLIGLLQTAYSPPDDDAWEDIWHGGLGKGWAKALTPLAPALWFGAKAKKPAFMQYGVGPAGKVRPIADLLVNAAGEQPLTFNRQHVLTHGPVEAICPHCAVLALYARQSHAPSGRRSVHAAAPAMKTLLTLQDHRQPLWRKLWANVIPGVHGHCVSEVFPWLASSGIHDEAVTPESIAPLQSFWEMPLRIELDFAHTQTGHCELCGEASEHLLTHFRGDVRAARHEHREHPLTPYRQSVQDGSLLPVAGQLQGLAYREWPGLVLGEQGGEYHTLPARAVQLNHQRDPLRCKVGLWCFGYDLAEGKGGWYEHHIPTWGEVTPAILDYLPLAVQMADDAHSLLCQSVQAAGVGADKHCCTIDVTFWQETEQFFKRLYDAIAGGMSVAEALKAWQNQLYLYLIGTFDRLTFGNPDLRCDLNLAVEARSNMVNRFCSQKTAVQIEKMQPQETLAAANS</sequence>
<dbReference type="Proteomes" id="UP000006859">
    <property type="component" value="Chromosome"/>
</dbReference>